<sequence>MASGIFASLFRRAPQAPANPIHFPYTAATNPYAAKRTWPPDFSKLSKQHQFRLERRYRRRTKLKWARPNWTKAVKLTQWGTILFVCVYGALYLDMGQGESAFDGVRRWYAGQLGDLQGARAAEHGKGSGAGAAANLQRQACCVESFLNNRHTWAKAQSFLQHTDMRTTTLLGVPMLALAFETHNTIDTATLQQPTCDDTQPRALSIFGLATQSRDCISALYAYAASVSAAAHYHESFTAQIAEFESNYDRLCRWQRLEKPPPPMTCKHVEHFEKLKLRYEERKEVQHDLSSGFETVMSICAPGGSIDPRLGEHEKREGVWPLVDCAAERLKARRETQ</sequence>
<dbReference type="EMBL" id="QWIN01000553">
    <property type="protein sequence ID" value="RMY50005.1"/>
    <property type="molecule type" value="Genomic_DNA"/>
</dbReference>
<gene>
    <name evidence="1" type="ORF">D0865_07157</name>
</gene>
<evidence type="ECO:0000313" key="1">
    <source>
        <dbReference type="EMBL" id="RMY50005.1"/>
    </source>
</evidence>
<evidence type="ECO:0000313" key="2">
    <source>
        <dbReference type="Proteomes" id="UP000270230"/>
    </source>
</evidence>
<name>A0A3M7CD62_HORWE</name>
<comment type="caution">
    <text evidence="1">The sequence shown here is derived from an EMBL/GenBank/DDBJ whole genome shotgun (WGS) entry which is preliminary data.</text>
</comment>
<dbReference type="AlphaFoldDB" id="A0A3M7CD62"/>
<reference evidence="1 2" key="1">
    <citation type="journal article" date="2018" name="BMC Genomics">
        <title>Genomic evidence for intraspecific hybridization in a clonal and extremely halotolerant yeast.</title>
        <authorList>
            <person name="Gostincar C."/>
            <person name="Stajich J.E."/>
            <person name="Zupancic J."/>
            <person name="Zalar P."/>
            <person name="Gunde-Cimerman N."/>
        </authorList>
    </citation>
    <scope>NUCLEOTIDE SEQUENCE [LARGE SCALE GENOMIC DNA]</scope>
    <source>
        <strain evidence="1 2">EXF-151</strain>
    </source>
</reference>
<dbReference type="OrthoDB" id="3886783at2759"/>
<accession>A0A3M7CD62</accession>
<dbReference type="Proteomes" id="UP000270230">
    <property type="component" value="Unassembled WGS sequence"/>
</dbReference>
<dbReference type="VEuPathDB" id="FungiDB:BTJ68_06701"/>
<proteinExistence type="predicted"/>
<protein>
    <submittedName>
        <fullName evidence="1">Uncharacterized protein</fullName>
    </submittedName>
</protein>
<organism evidence="1 2">
    <name type="scientific">Hortaea werneckii</name>
    <name type="common">Black yeast</name>
    <name type="synonym">Cladosporium werneckii</name>
    <dbReference type="NCBI Taxonomy" id="91943"/>
    <lineage>
        <taxon>Eukaryota</taxon>
        <taxon>Fungi</taxon>
        <taxon>Dikarya</taxon>
        <taxon>Ascomycota</taxon>
        <taxon>Pezizomycotina</taxon>
        <taxon>Dothideomycetes</taxon>
        <taxon>Dothideomycetidae</taxon>
        <taxon>Mycosphaerellales</taxon>
        <taxon>Teratosphaeriaceae</taxon>
        <taxon>Hortaea</taxon>
    </lineage>
</organism>